<evidence type="ECO:0000256" key="1">
    <source>
        <dbReference type="SAM" id="MobiDB-lite"/>
    </source>
</evidence>
<dbReference type="EMBL" id="AGNL01020279">
    <property type="protein sequence ID" value="EJK61221.1"/>
    <property type="molecule type" value="Genomic_DNA"/>
</dbReference>
<name>K0SJR7_THAOC</name>
<protein>
    <submittedName>
        <fullName evidence="2">Uncharacterized protein</fullName>
    </submittedName>
</protein>
<organism evidence="2 3">
    <name type="scientific">Thalassiosira oceanica</name>
    <name type="common">Marine diatom</name>
    <dbReference type="NCBI Taxonomy" id="159749"/>
    <lineage>
        <taxon>Eukaryota</taxon>
        <taxon>Sar</taxon>
        <taxon>Stramenopiles</taxon>
        <taxon>Ochrophyta</taxon>
        <taxon>Bacillariophyta</taxon>
        <taxon>Coscinodiscophyceae</taxon>
        <taxon>Thalassiosirophycidae</taxon>
        <taxon>Thalassiosirales</taxon>
        <taxon>Thalassiosiraceae</taxon>
        <taxon>Thalassiosira</taxon>
    </lineage>
</organism>
<gene>
    <name evidence="2" type="ORF">THAOC_18331</name>
</gene>
<dbReference type="AlphaFoldDB" id="K0SJR7"/>
<dbReference type="Proteomes" id="UP000266841">
    <property type="component" value="Unassembled WGS sequence"/>
</dbReference>
<accession>K0SJR7</accession>
<reference evidence="2 3" key="1">
    <citation type="journal article" date="2012" name="Genome Biol.">
        <title>Genome and low-iron response of an oceanic diatom adapted to chronic iron limitation.</title>
        <authorList>
            <person name="Lommer M."/>
            <person name="Specht M."/>
            <person name="Roy A.S."/>
            <person name="Kraemer L."/>
            <person name="Andreson R."/>
            <person name="Gutowska M.A."/>
            <person name="Wolf J."/>
            <person name="Bergner S.V."/>
            <person name="Schilhabel M.B."/>
            <person name="Klostermeier U.C."/>
            <person name="Beiko R.G."/>
            <person name="Rosenstiel P."/>
            <person name="Hippler M."/>
            <person name="Laroche J."/>
        </authorList>
    </citation>
    <scope>NUCLEOTIDE SEQUENCE [LARGE SCALE GENOMIC DNA]</scope>
    <source>
        <strain evidence="2 3">CCMP1005</strain>
    </source>
</reference>
<sequence length="175" mass="19871">AAETCAREGYLHGGQWTIIKSIQAKTSLSLSLRPVKDSNVEEPFSTQKYYFGNLGWILVVFWNPSVRCRRVVASWAQGAFGQEAREDPAYLLREAEKKAKKREDSDVRDKENAQKRARRAEDGGYRDALQVRDVNRKRSTISYMPRYPRNHSAFRSSGRMAKLLSAARDISAAAT</sequence>
<comment type="caution">
    <text evidence="2">The sequence shown here is derived from an EMBL/GenBank/DDBJ whole genome shotgun (WGS) entry which is preliminary data.</text>
</comment>
<feature type="region of interest" description="Disordered" evidence="1">
    <location>
        <begin position="100"/>
        <end position="129"/>
    </location>
</feature>
<keyword evidence="3" id="KW-1185">Reference proteome</keyword>
<feature type="non-terminal residue" evidence="2">
    <location>
        <position position="1"/>
    </location>
</feature>
<evidence type="ECO:0000313" key="2">
    <source>
        <dbReference type="EMBL" id="EJK61221.1"/>
    </source>
</evidence>
<evidence type="ECO:0000313" key="3">
    <source>
        <dbReference type="Proteomes" id="UP000266841"/>
    </source>
</evidence>
<proteinExistence type="predicted"/>